<dbReference type="Proteomes" id="UP001147653">
    <property type="component" value="Unassembled WGS sequence"/>
</dbReference>
<dbReference type="Pfam" id="PF00196">
    <property type="entry name" value="GerE"/>
    <property type="match status" value="1"/>
</dbReference>
<protein>
    <submittedName>
        <fullName evidence="5">AAA family ATPase</fullName>
    </submittedName>
</protein>
<keyword evidence="6" id="KW-1185">Reference proteome</keyword>
<evidence type="ECO:0000256" key="1">
    <source>
        <dbReference type="ARBA" id="ARBA00022741"/>
    </source>
</evidence>
<feature type="region of interest" description="Disordered" evidence="3">
    <location>
        <begin position="892"/>
        <end position="915"/>
    </location>
</feature>
<keyword evidence="2" id="KW-0067">ATP-binding</keyword>
<dbReference type="CDD" id="cd06170">
    <property type="entry name" value="LuxR_C_like"/>
    <property type="match status" value="1"/>
</dbReference>
<dbReference type="InterPro" id="IPR011990">
    <property type="entry name" value="TPR-like_helical_dom_sf"/>
</dbReference>
<evidence type="ECO:0000256" key="2">
    <source>
        <dbReference type="ARBA" id="ARBA00022840"/>
    </source>
</evidence>
<accession>A0A9X3N6N4</accession>
<evidence type="ECO:0000313" key="5">
    <source>
        <dbReference type="EMBL" id="MDA0180698.1"/>
    </source>
</evidence>
<dbReference type="PROSITE" id="PS50043">
    <property type="entry name" value="HTH_LUXR_2"/>
    <property type="match status" value="1"/>
</dbReference>
<dbReference type="EMBL" id="JAPDDP010000015">
    <property type="protein sequence ID" value="MDA0180698.1"/>
    <property type="molecule type" value="Genomic_DNA"/>
</dbReference>
<name>A0A9X3N6N4_9ACTN</name>
<feature type="domain" description="HTH luxR-type" evidence="4">
    <location>
        <begin position="909"/>
        <end position="974"/>
    </location>
</feature>
<keyword evidence="1" id="KW-0547">Nucleotide-binding</keyword>
<dbReference type="InterPro" id="IPR036388">
    <property type="entry name" value="WH-like_DNA-bd_sf"/>
</dbReference>
<dbReference type="InterPro" id="IPR016032">
    <property type="entry name" value="Sig_transdc_resp-reg_C-effctor"/>
</dbReference>
<dbReference type="Gene3D" id="1.25.40.10">
    <property type="entry name" value="Tetratricopeptide repeat domain"/>
    <property type="match status" value="1"/>
</dbReference>
<dbReference type="AlphaFoldDB" id="A0A9X3N6N4"/>
<dbReference type="GO" id="GO:0004016">
    <property type="term" value="F:adenylate cyclase activity"/>
    <property type="evidence" value="ECO:0007669"/>
    <property type="project" value="TreeGrafter"/>
</dbReference>
<dbReference type="SUPFAM" id="SSF52540">
    <property type="entry name" value="P-loop containing nucleoside triphosphate hydrolases"/>
    <property type="match status" value="1"/>
</dbReference>
<dbReference type="PANTHER" id="PTHR16305">
    <property type="entry name" value="TESTICULAR SOLUBLE ADENYLYL CYCLASE"/>
    <property type="match status" value="1"/>
</dbReference>
<reference evidence="5" key="1">
    <citation type="submission" date="2022-10" db="EMBL/GenBank/DDBJ databases">
        <title>The WGS of Solirubrobacter phytolaccae KCTC 29190.</title>
        <authorList>
            <person name="Jiang Z."/>
        </authorList>
    </citation>
    <scope>NUCLEOTIDE SEQUENCE</scope>
    <source>
        <strain evidence="5">KCTC 29190</strain>
    </source>
</reference>
<dbReference type="Gene3D" id="1.10.10.10">
    <property type="entry name" value="Winged helix-like DNA-binding domain superfamily/Winged helix DNA-binding domain"/>
    <property type="match status" value="1"/>
</dbReference>
<dbReference type="Pfam" id="PF13191">
    <property type="entry name" value="AAA_16"/>
    <property type="match status" value="1"/>
</dbReference>
<dbReference type="GO" id="GO:0005737">
    <property type="term" value="C:cytoplasm"/>
    <property type="evidence" value="ECO:0007669"/>
    <property type="project" value="TreeGrafter"/>
</dbReference>
<dbReference type="RefSeq" id="WP_270025012.1">
    <property type="nucleotide sequence ID" value="NZ_JAPDDP010000015.1"/>
</dbReference>
<evidence type="ECO:0000313" key="6">
    <source>
        <dbReference type="Proteomes" id="UP001147653"/>
    </source>
</evidence>
<dbReference type="PRINTS" id="PR00038">
    <property type="entry name" value="HTHLUXR"/>
</dbReference>
<dbReference type="GO" id="GO:0006355">
    <property type="term" value="P:regulation of DNA-templated transcription"/>
    <property type="evidence" value="ECO:0007669"/>
    <property type="project" value="InterPro"/>
</dbReference>
<dbReference type="GO" id="GO:0003677">
    <property type="term" value="F:DNA binding"/>
    <property type="evidence" value="ECO:0007669"/>
    <property type="project" value="InterPro"/>
</dbReference>
<evidence type="ECO:0000259" key="4">
    <source>
        <dbReference type="PROSITE" id="PS50043"/>
    </source>
</evidence>
<gene>
    <name evidence="5" type="ORF">OJ997_10375</name>
</gene>
<proteinExistence type="predicted"/>
<dbReference type="SMART" id="SM00421">
    <property type="entry name" value="HTH_LUXR"/>
    <property type="match status" value="1"/>
</dbReference>
<dbReference type="SUPFAM" id="SSF46894">
    <property type="entry name" value="C-terminal effector domain of the bipartite response regulators"/>
    <property type="match status" value="1"/>
</dbReference>
<dbReference type="InterPro" id="IPR000792">
    <property type="entry name" value="Tscrpt_reg_LuxR_C"/>
</dbReference>
<dbReference type="InterPro" id="IPR027417">
    <property type="entry name" value="P-loop_NTPase"/>
</dbReference>
<dbReference type="InterPro" id="IPR041664">
    <property type="entry name" value="AAA_16"/>
</dbReference>
<dbReference type="PANTHER" id="PTHR16305:SF35">
    <property type="entry name" value="TRANSCRIPTIONAL ACTIVATOR DOMAIN"/>
    <property type="match status" value="1"/>
</dbReference>
<evidence type="ECO:0000256" key="3">
    <source>
        <dbReference type="SAM" id="MobiDB-lite"/>
    </source>
</evidence>
<comment type="caution">
    <text evidence="5">The sequence shown here is derived from an EMBL/GenBank/DDBJ whole genome shotgun (WGS) entry which is preliminary data.</text>
</comment>
<organism evidence="5 6">
    <name type="scientific">Solirubrobacter phytolaccae</name>
    <dbReference type="NCBI Taxonomy" id="1404360"/>
    <lineage>
        <taxon>Bacteria</taxon>
        <taxon>Bacillati</taxon>
        <taxon>Actinomycetota</taxon>
        <taxon>Thermoleophilia</taxon>
        <taxon>Solirubrobacterales</taxon>
        <taxon>Solirubrobacteraceae</taxon>
        <taxon>Solirubrobacter</taxon>
    </lineage>
</organism>
<sequence>MASRVTSTTFVGRAPELTELRAGLTEALNGRPGLAFVAGESGLGKTRLLSELERVAREDGVRVIGGDCVELGEGELPYAPLVGALRPLARSGHEAFGQLSEPARAALAQILPGLGRAEGRVDDEATAQARLFDGLLELLELLAGDEGLLLTIEDLHWADRSTRAFLVYLASSLCREKVLVVTTYRPDELHRRHPLRPLLAELERDSRARRVELRPLTREELAAQLSDILGAAPRADLLERLFARSEGNPLFAEELLAAGIDGRGSLPPTLRDALMLRIERLSPDAQELLRVIAAGRRLDHELLVEASGVDPRVPVREAVAAQLVVADEEGFYSFRHALLREVVVDDLLPGERAALHLALARAMEKRAEGLPGAHLAAGIAHHYLQSGDQPAALVASVRAAQAAEAVHANGEAAALYSRALQLWDRVADAESLAGLDHVQLLRNAAWSTGREHEPGRAESYLRAALNELGDSDPERTADLLELVAREQFNQGRSAAAAETRRTALDLLPDAPSPMRATLLASTAKELMLESRHEEAVEAADCAIEVARAAGELVSELRALDAKGVALFGLGRFEEGEVSLREALERARNADLLYKLSVHVNLADSLTVAGRLGEARAVADEGHELAAKRGVPRRWLALLRAELAFEAGEWAVAEAALPTPARPAMGTTFINDALRRIELALGRGDHETARTLLDQAEDVAADTREPQWIGPLGALRAELERRAGDLDAAVAAIDNALDRLDFCSQDVPRMARVAASGVRVHADAAVRARDLGEDPSLAIAMAEGLLARVEACAEGERPVEAAFLLLAEAELARARGDEDPELWTAATEAWVALGRPYRAAQARRRRAEALLAAGEREAATAAAAEALASASAIGAAWLSSEIEGFALRARLRMDDPDEPSPPSAPTATDDGEDPFGLTPRERQVLALLADGRTNREIGNALYMAEKTASVHVSRILSKLDVRSRTEAAAVAHRVGLV</sequence>
<dbReference type="GO" id="GO:0005524">
    <property type="term" value="F:ATP binding"/>
    <property type="evidence" value="ECO:0007669"/>
    <property type="project" value="UniProtKB-KW"/>
</dbReference>
<dbReference type="SUPFAM" id="SSF48452">
    <property type="entry name" value="TPR-like"/>
    <property type="match status" value="1"/>
</dbReference>